<gene>
    <name evidence="2" type="ORF">CER18_01720</name>
</gene>
<keyword evidence="1" id="KW-0812">Transmembrane</keyword>
<proteinExistence type="predicted"/>
<protein>
    <submittedName>
        <fullName evidence="2">Uncharacterized protein</fullName>
    </submittedName>
</protein>
<feature type="transmembrane region" description="Helical" evidence="1">
    <location>
        <begin position="7"/>
        <end position="27"/>
    </location>
</feature>
<sequence>MLKRANVYKYGSIFLTLIGIVIMFLNWKVCLNWIEQHPTLFSALSSVGALLSAIFSFRSIKQTLNLRNEDRIEAAKLRREDRIEAAKLRREDRIEAAKFRREDREKFETELANAVDIAKSTKQQAISMEKLATVLEKQLEILEEKKLRVTTHSSWISDNPNDIFPVIYVSLIITNPTKQTIKINSISIQDNSLFIFMSACYRELSPQSLGTLHYIHPQQEKHLCLKKPRVDPPIHSDIDPFSLKPSGLLGLIIRVFPIDRNSEIPLILTMEHTAVNPLNPPEKVTFCPEYFNIKPRNKLSDLLYSKLFPFNK</sequence>
<feature type="transmembrane region" description="Helical" evidence="1">
    <location>
        <begin position="39"/>
        <end position="57"/>
    </location>
</feature>
<comment type="caution">
    <text evidence="2">The sequence shown here is derived from an EMBL/GenBank/DDBJ whole genome shotgun (WGS) entry which is preliminary data.</text>
</comment>
<organism evidence="2 3">
    <name type="scientific">Bartonella tribocorum</name>
    <dbReference type="NCBI Taxonomy" id="85701"/>
    <lineage>
        <taxon>Bacteria</taxon>
        <taxon>Pseudomonadati</taxon>
        <taxon>Pseudomonadota</taxon>
        <taxon>Alphaproteobacteria</taxon>
        <taxon>Hyphomicrobiales</taxon>
        <taxon>Bartonellaceae</taxon>
        <taxon>Bartonella</taxon>
    </lineage>
</organism>
<evidence type="ECO:0000256" key="1">
    <source>
        <dbReference type="SAM" id="Phobius"/>
    </source>
</evidence>
<reference evidence="2 3" key="1">
    <citation type="submission" date="2017-06" db="EMBL/GenBank/DDBJ databases">
        <title>Draft genome of Bartonella tribocorum strain L103, isolated from a rodent in Laos.</title>
        <authorList>
            <person name="Hadjadj L."/>
            <person name="Jiyipong T."/>
            <person name="Morand S."/>
            <person name="Diene S.M."/>
            <person name="Rolain J.-M."/>
        </authorList>
    </citation>
    <scope>NUCLEOTIDE SEQUENCE [LARGE SCALE GENOMIC DNA]</scope>
    <source>
        <strain evidence="2 3">L103</strain>
    </source>
</reference>
<evidence type="ECO:0000313" key="3">
    <source>
        <dbReference type="Proteomes" id="UP000229839"/>
    </source>
</evidence>
<dbReference type="OrthoDB" id="7923972at2"/>
<keyword evidence="1" id="KW-0472">Membrane</keyword>
<dbReference type="RefSeq" id="WP_100128395.1">
    <property type="nucleotide sequence ID" value="NZ_CADDYI010000003.1"/>
</dbReference>
<dbReference type="Proteomes" id="UP000229839">
    <property type="component" value="Unassembled WGS sequence"/>
</dbReference>
<dbReference type="EMBL" id="NJGE01000003">
    <property type="protein sequence ID" value="PIT69763.1"/>
    <property type="molecule type" value="Genomic_DNA"/>
</dbReference>
<evidence type="ECO:0000313" key="2">
    <source>
        <dbReference type="EMBL" id="PIT69763.1"/>
    </source>
</evidence>
<accession>A0A2M6UUB2</accession>
<name>A0A2M6UUB2_9HYPH</name>
<dbReference type="AlphaFoldDB" id="A0A2M6UUB2"/>
<keyword evidence="1" id="KW-1133">Transmembrane helix</keyword>